<dbReference type="EMBL" id="CP109106">
    <property type="protein sequence ID" value="WSB68180.1"/>
    <property type="molecule type" value="Genomic_DNA"/>
</dbReference>
<sequence length="67" mass="7187">MSDIDDRLLALVDSVVDCDEQRLPLLLREARAAVELLQLLGSGGGEGAYAARHLAGNLARRLPAEEC</sequence>
<dbReference type="EMBL" id="CP109106">
    <property type="protein sequence ID" value="WSB68230.1"/>
    <property type="molecule type" value="Genomic_DNA"/>
</dbReference>
<proteinExistence type="predicted"/>
<accession>A0ABZ1FD42</accession>
<evidence type="ECO:0000313" key="2">
    <source>
        <dbReference type="EMBL" id="WSB68230.1"/>
    </source>
</evidence>
<dbReference type="RefSeq" id="WP_326617620.1">
    <property type="nucleotide sequence ID" value="NZ_CP109106.1"/>
</dbReference>
<evidence type="ECO:0000313" key="3">
    <source>
        <dbReference type="Proteomes" id="UP001344251"/>
    </source>
</evidence>
<organism evidence="1 3">
    <name type="scientific">Streptomyces decoyicus</name>
    <dbReference type="NCBI Taxonomy" id="249567"/>
    <lineage>
        <taxon>Bacteria</taxon>
        <taxon>Bacillati</taxon>
        <taxon>Actinomycetota</taxon>
        <taxon>Actinomycetes</taxon>
        <taxon>Kitasatosporales</taxon>
        <taxon>Streptomycetaceae</taxon>
        <taxon>Streptomyces</taxon>
    </lineage>
</organism>
<evidence type="ECO:0000313" key="1">
    <source>
        <dbReference type="EMBL" id="WSB68180.1"/>
    </source>
</evidence>
<keyword evidence="3" id="KW-1185">Reference proteome</keyword>
<dbReference type="Proteomes" id="UP001344251">
    <property type="component" value="Chromosome"/>
</dbReference>
<reference evidence="1 3" key="1">
    <citation type="submission" date="2022-10" db="EMBL/GenBank/DDBJ databases">
        <title>The complete genomes of actinobacterial strains from the NBC collection.</title>
        <authorList>
            <person name="Joergensen T.S."/>
            <person name="Alvarez Arevalo M."/>
            <person name="Sterndorff E.B."/>
            <person name="Faurdal D."/>
            <person name="Vuksanovic O."/>
            <person name="Mourched A.-S."/>
            <person name="Charusanti P."/>
            <person name="Shaw S."/>
            <person name="Blin K."/>
            <person name="Weber T."/>
        </authorList>
    </citation>
    <scope>NUCLEOTIDE SEQUENCE [LARGE SCALE GENOMIC DNA]</scope>
    <source>
        <strain evidence="1 3">NBC 01774</strain>
    </source>
</reference>
<gene>
    <name evidence="1" type="ORF">OG863_09530</name>
    <name evidence="2" type="ORF">OG863_09825</name>
</gene>
<name>A0ABZ1FD42_9ACTN</name>
<protein>
    <submittedName>
        <fullName evidence="1">Uncharacterized protein</fullName>
    </submittedName>
</protein>